<reference evidence="2" key="2">
    <citation type="submission" date="2023-04" db="EMBL/GenBank/DDBJ databases">
        <authorList>
            <person name="Bruccoleri R.E."/>
            <person name="Oakeley E.J."/>
            <person name="Faust A.-M."/>
            <person name="Dessus-Babus S."/>
            <person name="Altorfer M."/>
            <person name="Burckhardt D."/>
            <person name="Oertli M."/>
            <person name="Naumann U."/>
            <person name="Petersen F."/>
            <person name="Wong J."/>
        </authorList>
    </citation>
    <scope>NUCLEOTIDE SEQUENCE</scope>
    <source>
        <strain evidence="2">GSM-AAB239-AS_SAM_17_03QT</strain>
        <tissue evidence="2">Leaf</tissue>
    </source>
</reference>
<organism evidence="2 3">
    <name type="scientific">Iris pallida</name>
    <name type="common">Sweet iris</name>
    <dbReference type="NCBI Taxonomy" id="29817"/>
    <lineage>
        <taxon>Eukaryota</taxon>
        <taxon>Viridiplantae</taxon>
        <taxon>Streptophyta</taxon>
        <taxon>Embryophyta</taxon>
        <taxon>Tracheophyta</taxon>
        <taxon>Spermatophyta</taxon>
        <taxon>Magnoliopsida</taxon>
        <taxon>Liliopsida</taxon>
        <taxon>Asparagales</taxon>
        <taxon>Iridaceae</taxon>
        <taxon>Iridoideae</taxon>
        <taxon>Irideae</taxon>
        <taxon>Iris</taxon>
    </lineage>
</organism>
<protein>
    <submittedName>
        <fullName evidence="2">LRR receptor-like serine/threonine-protein kinase</fullName>
    </submittedName>
</protein>
<keyword evidence="2" id="KW-0675">Receptor</keyword>
<keyword evidence="2" id="KW-0808">Transferase</keyword>
<accession>A0AAX6EEZ2</accession>
<dbReference type="GO" id="GO:0016301">
    <property type="term" value="F:kinase activity"/>
    <property type="evidence" value="ECO:0007669"/>
    <property type="project" value="UniProtKB-KW"/>
</dbReference>
<name>A0AAX6EEZ2_IRIPA</name>
<evidence type="ECO:0000256" key="1">
    <source>
        <dbReference type="SAM" id="MobiDB-lite"/>
    </source>
</evidence>
<sequence length="398" mass="41566">MSGLICGDSVVHHIPTLMSPNISNIPSVAPPIADRTASFAPTLLAHSTRHSSLPPSPARSSARLPVASSITSTPKLYTSPFVVALHVCQYSGATYPTVPATAVLTWLSPGPTTLASPKSVTLALPPRSSSTLLAFTSLCTTAGLHAWCRNASARPTPTATSTLLAHPNRAHSVTTSSTLPPSMKSYTSSFSGPARHHPCSSTRFGCAQPPAAAPFRTSISALNSLSPSLPILSSFLTATRLPSRSTPRYTAPHPPLPTRLASEKFPVALTMSGYVNAVLPRRNSFTPLLSESPASSHLLHLTSSSGNAGSGSGPTRDRISRNASRGRNPTAKKIPVRVRKVKNAPALALGLRRTEAAGGGVRPRFPAGTEIRGSPMNESFPNVAICPVIGTSPERRGL</sequence>
<reference evidence="2" key="1">
    <citation type="journal article" date="2023" name="GigaByte">
        <title>Genome assembly of the bearded iris, Iris pallida Lam.</title>
        <authorList>
            <person name="Bruccoleri R.E."/>
            <person name="Oakeley E.J."/>
            <person name="Faust A.M.E."/>
            <person name="Altorfer M."/>
            <person name="Dessus-Babus S."/>
            <person name="Burckhardt D."/>
            <person name="Oertli M."/>
            <person name="Naumann U."/>
            <person name="Petersen F."/>
            <person name="Wong J."/>
        </authorList>
    </citation>
    <scope>NUCLEOTIDE SEQUENCE</scope>
    <source>
        <strain evidence="2">GSM-AAB239-AS_SAM_17_03QT</strain>
    </source>
</reference>
<comment type="caution">
    <text evidence="2">The sequence shown here is derived from an EMBL/GenBank/DDBJ whole genome shotgun (WGS) entry which is preliminary data.</text>
</comment>
<dbReference type="AlphaFoldDB" id="A0AAX6EEZ2"/>
<evidence type="ECO:0000313" key="3">
    <source>
        <dbReference type="Proteomes" id="UP001140949"/>
    </source>
</evidence>
<keyword evidence="2" id="KW-0418">Kinase</keyword>
<keyword evidence="3" id="KW-1185">Reference proteome</keyword>
<evidence type="ECO:0000313" key="2">
    <source>
        <dbReference type="EMBL" id="KAJ6802565.1"/>
    </source>
</evidence>
<dbReference type="EMBL" id="JANAVB010037219">
    <property type="protein sequence ID" value="KAJ6802565.1"/>
    <property type="molecule type" value="Genomic_DNA"/>
</dbReference>
<proteinExistence type="predicted"/>
<dbReference type="Proteomes" id="UP001140949">
    <property type="component" value="Unassembled WGS sequence"/>
</dbReference>
<feature type="region of interest" description="Disordered" evidence="1">
    <location>
        <begin position="299"/>
        <end position="334"/>
    </location>
</feature>
<gene>
    <name evidence="2" type="ORF">M6B38_192205</name>
</gene>